<evidence type="ECO:0000256" key="2">
    <source>
        <dbReference type="ARBA" id="ARBA00007520"/>
    </source>
</evidence>
<feature type="transmembrane region" description="Helical" evidence="7">
    <location>
        <begin position="68"/>
        <end position="87"/>
    </location>
</feature>
<name>A0AAX6MEQ7_9PEZI</name>
<keyword evidence="9" id="KW-1185">Reference proteome</keyword>
<dbReference type="EMBL" id="JBANMG010000007">
    <property type="protein sequence ID" value="KAK6951178.1"/>
    <property type="molecule type" value="Genomic_DNA"/>
</dbReference>
<dbReference type="PANTHER" id="PTHR23501">
    <property type="entry name" value="MAJOR FACILITATOR SUPERFAMILY"/>
    <property type="match status" value="1"/>
</dbReference>
<evidence type="ECO:0000256" key="7">
    <source>
        <dbReference type="SAM" id="Phobius"/>
    </source>
</evidence>
<evidence type="ECO:0000313" key="8">
    <source>
        <dbReference type="EMBL" id="KAK6951178.1"/>
    </source>
</evidence>
<keyword evidence="3" id="KW-0813">Transport</keyword>
<evidence type="ECO:0000256" key="6">
    <source>
        <dbReference type="ARBA" id="ARBA00023136"/>
    </source>
</evidence>
<dbReference type="GO" id="GO:0022857">
    <property type="term" value="F:transmembrane transporter activity"/>
    <property type="evidence" value="ECO:0007669"/>
    <property type="project" value="TreeGrafter"/>
</dbReference>
<protein>
    <submittedName>
        <fullName evidence="8">Uncharacterized protein</fullName>
    </submittedName>
</protein>
<dbReference type="Proteomes" id="UP001369815">
    <property type="component" value="Unassembled WGS sequence"/>
</dbReference>
<evidence type="ECO:0000313" key="9">
    <source>
        <dbReference type="Proteomes" id="UP001369815"/>
    </source>
</evidence>
<dbReference type="AlphaFoldDB" id="A0AAX6MEQ7"/>
<feature type="transmembrane region" description="Helical" evidence="7">
    <location>
        <begin position="134"/>
        <end position="152"/>
    </location>
</feature>
<dbReference type="InterPro" id="IPR036259">
    <property type="entry name" value="MFS_trans_sf"/>
</dbReference>
<reference evidence="8 9" key="1">
    <citation type="journal article" date="2024" name="Front Chem Biol">
        <title>Unveiling the potential of Daldinia eschscholtzii MFLUCC 19-0629 through bioactivity and bioinformatics studies for enhanced sustainable agriculture production.</title>
        <authorList>
            <person name="Brooks S."/>
            <person name="Weaver J.A."/>
            <person name="Klomchit A."/>
            <person name="Alharthi S.A."/>
            <person name="Onlamun T."/>
            <person name="Nurani R."/>
            <person name="Vong T.K."/>
            <person name="Alberti F."/>
            <person name="Greco C."/>
        </authorList>
    </citation>
    <scope>NUCLEOTIDE SEQUENCE [LARGE SCALE GENOMIC DNA]</scope>
    <source>
        <strain evidence="8">MFLUCC 19-0629</strain>
    </source>
</reference>
<evidence type="ECO:0000256" key="5">
    <source>
        <dbReference type="ARBA" id="ARBA00022989"/>
    </source>
</evidence>
<feature type="transmembrane region" description="Helical" evidence="7">
    <location>
        <begin position="199"/>
        <end position="219"/>
    </location>
</feature>
<dbReference type="PANTHER" id="PTHR23501:SF12">
    <property type="entry name" value="MAJOR FACILITATOR SUPERFAMILY (MFS) PROFILE DOMAIN-CONTAINING PROTEIN-RELATED"/>
    <property type="match status" value="1"/>
</dbReference>
<accession>A0AAX6MEQ7</accession>
<keyword evidence="4 7" id="KW-0812">Transmembrane</keyword>
<gene>
    <name evidence="8" type="ORF">Daesc_007709</name>
</gene>
<dbReference type="Gene3D" id="1.20.1250.20">
    <property type="entry name" value="MFS general substrate transporter like domains"/>
    <property type="match status" value="1"/>
</dbReference>
<feature type="transmembrane region" description="Helical" evidence="7">
    <location>
        <begin position="29"/>
        <end position="47"/>
    </location>
</feature>
<keyword evidence="6 7" id="KW-0472">Membrane</keyword>
<dbReference type="GO" id="GO:0005886">
    <property type="term" value="C:plasma membrane"/>
    <property type="evidence" value="ECO:0007669"/>
    <property type="project" value="TreeGrafter"/>
</dbReference>
<keyword evidence="5 7" id="KW-1133">Transmembrane helix</keyword>
<comment type="subcellular location">
    <subcellularLocation>
        <location evidence="1">Membrane</location>
        <topology evidence="1">Multi-pass membrane protein</topology>
    </subcellularLocation>
</comment>
<organism evidence="8 9">
    <name type="scientific">Daldinia eschscholtzii</name>
    <dbReference type="NCBI Taxonomy" id="292717"/>
    <lineage>
        <taxon>Eukaryota</taxon>
        <taxon>Fungi</taxon>
        <taxon>Dikarya</taxon>
        <taxon>Ascomycota</taxon>
        <taxon>Pezizomycotina</taxon>
        <taxon>Sordariomycetes</taxon>
        <taxon>Xylariomycetidae</taxon>
        <taxon>Xylariales</taxon>
        <taxon>Hypoxylaceae</taxon>
        <taxon>Daldinia</taxon>
    </lineage>
</organism>
<dbReference type="SUPFAM" id="SSF103473">
    <property type="entry name" value="MFS general substrate transporter"/>
    <property type="match status" value="1"/>
</dbReference>
<comment type="caution">
    <text evidence="8">The sequence shown here is derived from an EMBL/GenBank/DDBJ whole genome shotgun (WGS) entry which is preliminary data.</text>
</comment>
<feature type="transmembrane region" description="Helical" evidence="7">
    <location>
        <begin position="164"/>
        <end position="187"/>
    </location>
</feature>
<feature type="transmembrane region" description="Helical" evidence="7">
    <location>
        <begin position="107"/>
        <end position="127"/>
    </location>
</feature>
<evidence type="ECO:0000256" key="1">
    <source>
        <dbReference type="ARBA" id="ARBA00004141"/>
    </source>
</evidence>
<comment type="similarity">
    <text evidence="2">Belongs to the major facilitator superfamily. TCR/Tet family.</text>
</comment>
<sequence length="354" mass="37912">MGVCLLFAIGCTFIGSVGTWGINSGIATWIIFTFCVITYVLQQAYNLGTTPENRLLSSSSLLHNRTVLFTWICTFCAAASYGATLYYVPIYFAFGHGLDPFAAATRLLPFICVFIFTIILCGTLLPVLRFYKAFFVVGSILILVGGGLFQLLSTDISESAVMGFESIVAAGLGILWQLGIPVCTTFLPDTDDRLDLALLSNMAQLGGIAASLSIAGMIYQSTGFQSLKDSVGGMGFSDGSIHELLSGVDSPILKNADPKVLRLAVESITNAIRACFIVLLAAGGISILAACSMKWEPLGVNQHMGRQRMGQSGSTQLRHQISDGEFLLDDLNARGETLGGALNPLDLVHIRDKR</sequence>
<evidence type="ECO:0000256" key="3">
    <source>
        <dbReference type="ARBA" id="ARBA00022448"/>
    </source>
</evidence>
<proteinExistence type="inferred from homology"/>
<evidence type="ECO:0000256" key="4">
    <source>
        <dbReference type="ARBA" id="ARBA00022692"/>
    </source>
</evidence>
<feature type="transmembrane region" description="Helical" evidence="7">
    <location>
        <begin position="271"/>
        <end position="291"/>
    </location>
</feature>